<dbReference type="InterPro" id="IPR011256">
    <property type="entry name" value="Reg_factor_effector_dom_sf"/>
</dbReference>
<evidence type="ECO:0000256" key="6">
    <source>
        <dbReference type="ARBA" id="ARBA00040755"/>
    </source>
</evidence>
<dbReference type="SUPFAM" id="SSF55136">
    <property type="entry name" value="Probable bacterial effector-binding domain"/>
    <property type="match status" value="1"/>
</dbReference>
<feature type="signal peptide" evidence="7">
    <location>
        <begin position="1"/>
        <end position="19"/>
    </location>
</feature>
<dbReference type="PANTHER" id="PTHR11220">
    <property type="entry name" value="HEME-BINDING PROTEIN-RELATED"/>
    <property type="match status" value="1"/>
</dbReference>
<protein>
    <recommendedName>
        <fullName evidence="6">Heme-binding protein 1</fullName>
    </recommendedName>
</protein>
<name>A0A8C5BPR4_GADMO</name>
<reference evidence="8" key="2">
    <citation type="submission" date="2025-09" db="UniProtKB">
        <authorList>
            <consortium name="Ensembl"/>
        </authorList>
    </citation>
    <scope>IDENTIFICATION</scope>
</reference>
<comment type="function">
    <text evidence="5">May bind free porphyrinogens that may be present in the cell and thus facilitate removal of these potentially toxic compound. Binds with a high affinity to one molecule of heme or porphyrins. It binds metalloporphyrins, free porphyrins and N-methylprotoporphyrin with similar affinities.</text>
</comment>
<evidence type="ECO:0000256" key="4">
    <source>
        <dbReference type="ARBA" id="ARBA00022490"/>
    </source>
</evidence>
<dbReference type="GO" id="GO:0005737">
    <property type="term" value="C:cytoplasm"/>
    <property type="evidence" value="ECO:0007669"/>
    <property type="project" value="UniProtKB-SubCell"/>
</dbReference>
<dbReference type="Ensembl" id="ENSGMOT00000054205.1">
    <property type="protein sequence ID" value="ENSGMOP00000047220.1"/>
    <property type="gene ID" value="ENSGMOG00000009173.2"/>
</dbReference>
<evidence type="ECO:0000313" key="8">
    <source>
        <dbReference type="Ensembl" id="ENSGMOP00000047220.1"/>
    </source>
</evidence>
<dbReference type="FunFam" id="3.20.80.10:FF:000003">
    <property type="entry name" value="Heme-binding protein 1"/>
    <property type="match status" value="1"/>
</dbReference>
<reference evidence="8" key="1">
    <citation type="submission" date="2025-08" db="UniProtKB">
        <authorList>
            <consortium name="Ensembl"/>
        </authorList>
    </citation>
    <scope>IDENTIFICATION</scope>
</reference>
<evidence type="ECO:0000256" key="7">
    <source>
        <dbReference type="SAM" id="SignalP"/>
    </source>
</evidence>
<evidence type="ECO:0000256" key="1">
    <source>
        <dbReference type="ARBA" id="ARBA00004496"/>
    </source>
</evidence>
<dbReference type="AlphaFoldDB" id="A0A8C5BPR4"/>
<proteinExistence type="inferred from homology"/>
<organism evidence="8 9">
    <name type="scientific">Gadus morhua</name>
    <name type="common">Atlantic cod</name>
    <dbReference type="NCBI Taxonomy" id="8049"/>
    <lineage>
        <taxon>Eukaryota</taxon>
        <taxon>Metazoa</taxon>
        <taxon>Chordata</taxon>
        <taxon>Craniata</taxon>
        <taxon>Vertebrata</taxon>
        <taxon>Euteleostomi</taxon>
        <taxon>Actinopterygii</taxon>
        <taxon>Neopterygii</taxon>
        <taxon>Teleostei</taxon>
        <taxon>Neoteleostei</taxon>
        <taxon>Acanthomorphata</taxon>
        <taxon>Zeiogadaria</taxon>
        <taxon>Gadariae</taxon>
        <taxon>Gadiformes</taxon>
        <taxon>Gadoidei</taxon>
        <taxon>Gadidae</taxon>
        <taxon>Gadus</taxon>
    </lineage>
</organism>
<evidence type="ECO:0000256" key="2">
    <source>
        <dbReference type="ARBA" id="ARBA00009817"/>
    </source>
</evidence>
<dbReference type="GO" id="GO:0020037">
    <property type="term" value="F:heme binding"/>
    <property type="evidence" value="ECO:0007669"/>
    <property type="project" value="TreeGrafter"/>
</dbReference>
<evidence type="ECO:0000256" key="5">
    <source>
        <dbReference type="ARBA" id="ARBA00037673"/>
    </source>
</evidence>
<keyword evidence="7" id="KW-0732">Signal</keyword>
<dbReference type="GeneTree" id="ENSGT00940000163377"/>
<dbReference type="Proteomes" id="UP000694546">
    <property type="component" value="Chromosome 2"/>
</dbReference>
<feature type="chain" id="PRO_5034539671" description="Heme-binding protein 1" evidence="7">
    <location>
        <begin position="20"/>
        <end position="203"/>
    </location>
</feature>
<dbReference type="Pfam" id="PF04832">
    <property type="entry name" value="SOUL"/>
    <property type="match status" value="1"/>
</dbReference>
<dbReference type="Gene3D" id="3.20.80.10">
    <property type="entry name" value="Regulatory factor, effector binding domain"/>
    <property type="match status" value="1"/>
</dbReference>
<dbReference type="PANTHER" id="PTHR11220:SF1">
    <property type="entry name" value="HEME-BINDING PROTEIN 2"/>
    <property type="match status" value="1"/>
</dbReference>
<evidence type="ECO:0000313" key="9">
    <source>
        <dbReference type="Proteomes" id="UP000694546"/>
    </source>
</evidence>
<comment type="similarity">
    <text evidence="2">Belongs to the HEBP family.</text>
</comment>
<keyword evidence="9" id="KW-1185">Reference proteome</keyword>
<dbReference type="InterPro" id="IPR006917">
    <property type="entry name" value="SOUL_heme-bd"/>
</dbReference>
<comment type="subcellular location">
    <subcellularLocation>
        <location evidence="1">Cytoplasm</location>
    </subcellularLocation>
</comment>
<sequence length="203" mass="23151">RRNIAAVIGFLLLSIFSYTKECLLYTPVCQTEEYEVRNLSSTKWVTTEETSRIMEMATYTAFRRLFKYITGANENGANIEMTSPVIIKSKTNKGWFESCTYTMSFLLPSEHQLNPPKPTDSQVSITEMPGMNVYVKSYGGWMMSYRARDKESELMDSLESVGAMYKKDFSYAVGYDSPMKMFNRHNEVWFVAEGTPVCPATAA</sequence>
<accession>A0A8C5BPR4</accession>
<comment type="subunit">
    <text evidence="3">Monomer.</text>
</comment>
<evidence type="ECO:0000256" key="3">
    <source>
        <dbReference type="ARBA" id="ARBA00011245"/>
    </source>
</evidence>
<gene>
    <name evidence="8" type="primary">LOC115538475</name>
</gene>
<keyword evidence="4" id="KW-0963">Cytoplasm</keyword>